<dbReference type="InterPro" id="IPR029062">
    <property type="entry name" value="Class_I_gatase-like"/>
</dbReference>
<dbReference type="OrthoDB" id="543156at2759"/>
<sequence>MSTSIDTQASDLPVNIGYIVYPGFQALDVFGPLDPLNMLSMEVPLNLSIIGPTLEPVSTKAPLVAPTVSPDFGQSIVPTHTFASPPKDLDVLIVPGGAGSAYPLELQQAQIDFVKEQYPKLKYLISVCTGASLLARAGVLDGKRATTTKAGWAWTTSTGPNVNWVPKARWVVDGNIWTTSGVAAGIDGIFAWISHVYGEERSLKIANTIELERHTDPSYDPFAEIWNVPTSVAAQAPAGQSA</sequence>
<dbReference type="Pfam" id="PF01965">
    <property type="entry name" value="DJ-1_PfpI"/>
    <property type="match status" value="1"/>
</dbReference>
<evidence type="ECO:0000259" key="1">
    <source>
        <dbReference type="Pfam" id="PF01965"/>
    </source>
</evidence>
<dbReference type="EMBL" id="KV425890">
    <property type="protein sequence ID" value="KZW01969.1"/>
    <property type="molecule type" value="Genomic_DNA"/>
</dbReference>
<organism evidence="2 3">
    <name type="scientific">Exidia glandulosa HHB12029</name>
    <dbReference type="NCBI Taxonomy" id="1314781"/>
    <lineage>
        <taxon>Eukaryota</taxon>
        <taxon>Fungi</taxon>
        <taxon>Dikarya</taxon>
        <taxon>Basidiomycota</taxon>
        <taxon>Agaricomycotina</taxon>
        <taxon>Agaricomycetes</taxon>
        <taxon>Auriculariales</taxon>
        <taxon>Exidiaceae</taxon>
        <taxon>Exidia</taxon>
    </lineage>
</organism>
<dbReference type="InParanoid" id="A0A165PCD1"/>
<proteinExistence type="predicted"/>
<dbReference type="STRING" id="1314781.A0A165PCD1"/>
<evidence type="ECO:0000313" key="3">
    <source>
        <dbReference type="Proteomes" id="UP000077266"/>
    </source>
</evidence>
<dbReference type="PANTHER" id="PTHR43130">
    <property type="entry name" value="ARAC-FAMILY TRANSCRIPTIONAL REGULATOR"/>
    <property type="match status" value="1"/>
</dbReference>
<gene>
    <name evidence="2" type="ORF">EXIGLDRAFT_508039</name>
</gene>
<dbReference type="Proteomes" id="UP000077266">
    <property type="component" value="Unassembled WGS sequence"/>
</dbReference>
<reference evidence="2 3" key="1">
    <citation type="journal article" date="2016" name="Mol. Biol. Evol.">
        <title>Comparative Genomics of Early-Diverging Mushroom-Forming Fungi Provides Insights into the Origins of Lignocellulose Decay Capabilities.</title>
        <authorList>
            <person name="Nagy L.G."/>
            <person name="Riley R."/>
            <person name="Tritt A."/>
            <person name="Adam C."/>
            <person name="Daum C."/>
            <person name="Floudas D."/>
            <person name="Sun H."/>
            <person name="Yadav J.S."/>
            <person name="Pangilinan J."/>
            <person name="Larsson K.H."/>
            <person name="Matsuura K."/>
            <person name="Barry K."/>
            <person name="Labutti K."/>
            <person name="Kuo R."/>
            <person name="Ohm R.A."/>
            <person name="Bhattacharya S.S."/>
            <person name="Shirouzu T."/>
            <person name="Yoshinaga Y."/>
            <person name="Martin F.M."/>
            <person name="Grigoriev I.V."/>
            <person name="Hibbett D.S."/>
        </authorList>
    </citation>
    <scope>NUCLEOTIDE SEQUENCE [LARGE SCALE GENOMIC DNA]</scope>
    <source>
        <strain evidence="2 3">HHB12029</strain>
    </source>
</reference>
<name>A0A165PCD1_EXIGL</name>
<dbReference type="PANTHER" id="PTHR43130:SF15">
    <property type="entry name" value="THIJ_PFPI FAMILY PROTEIN (AFU_ORTHOLOGUE AFUA_5G14240)"/>
    <property type="match status" value="1"/>
</dbReference>
<dbReference type="AlphaFoldDB" id="A0A165PCD1"/>
<accession>A0A165PCD1</accession>
<dbReference type="CDD" id="cd03139">
    <property type="entry name" value="GATase1_PfpI_2"/>
    <property type="match status" value="1"/>
</dbReference>
<dbReference type="InterPro" id="IPR002818">
    <property type="entry name" value="DJ-1/PfpI"/>
</dbReference>
<protein>
    <submittedName>
        <fullName evidence="2">DJ-1/PfpI family protein</fullName>
    </submittedName>
</protein>
<evidence type="ECO:0000313" key="2">
    <source>
        <dbReference type="EMBL" id="KZW01969.1"/>
    </source>
</evidence>
<keyword evidence="3" id="KW-1185">Reference proteome</keyword>
<dbReference type="InterPro" id="IPR052158">
    <property type="entry name" value="INH-QAR"/>
</dbReference>
<feature type="domain" description="DJ-1/PfpI" evidence="1">
    <location>
        <begin position="20"/>
        <end position="187"/>
    </location>
</feature>
<dbReference type="SUPFAM" id="SSF52317">
    <property type="entry name" value="Class I glutamine amidotransferase-like"/>
    <property type="match status" value="1"/>
</dbReference>
<dbReference type="Gene3D" id="3.40.50.880">
    <property type="match status" value="1"/>
</dbReference>